<name>A0A6J2UNU2_CHACN</name>
<comment type="similarity">
    <text evidence="1">Belongs to the arrestin family.</text>
</comment>
<dbReference type="Gene3D" id="2.60.40.640">
    <property type="match status" value="2"/>
</dbReference>
<dbReference type="InParanoid" id="A0A6J2UNU2"/>
<evidence type="ECO:0000259" key="2">
    <source>
        <dbReference type="SMART" id="SM01017"/>
    </source>
</evidence>
<dbReference type="RefSeq" id="XP_030622100.1">
    <property type="nucleotide sequence ID" value="XM_030766240.1"/>
</dbReference>
<dbReference type="GO" id="GO:0005737">
    <property type="term" value="C:cytoplasm"/>
    <property type="evidence" value="ECO:0007669"/>
    <property type="project" value="TreeGrafter"/>
</dbReference>
<dbReference type="InterPro" id="IPR014752">
    <property type="entry name" value="Arrestin-like_C"/>
</dbReference>
<dbReference type="AlphaFoldDB" id="A0A6J2UNU2"/>
<dbReference type="PANTHER" id="PTHR11188:SF16">
    <property type="entry name" value="ARRESTIN DOMAIN-CONTAINING PROTEIN 4"/>
    <property type="match status" value="1"/>
</dbReference>
<dbReference type="OrthoDB" id="2333384at2759"/>
<dbReference type="SUPFAM" id="SSF81296">
    <property type="entry name" value="E set domains"/>
    <property type="match status" value="2"/>
</dbReference>
<dbReference type="Pfam" id="PF02752">
    <property type="entry name" value="Arrestin_C"/>
    <property type="match status" value="1"/>
</dbReference>
<reference evidence="4" key="1">
    <citation type="submission" date="2025-08" db="UniProtKB">
        <authorList>
            <consortium name="RefSeq"/>
        </authorList>
    </citation>
    <scope>IDENTIFICATION</scope>
</reference>
<dbReference type="GeneID" id="115805606"/>
<protein>
    <submittedName>
        <fullName evidence="4">Arrestin domain-containing protein 4-like</fullName>
    </submittedName>
</protein>
<organism evidence="3 4">
    <name type="scientific">Chanos chanos</name>
    <name type="common">Milkfish</name>
    <name type="synonym">Mugil chanos</name>
    <dbReference type="NCBI Taxonomy" id="29144"/>
    <lineage>
        <taxon>Eukaryota</taxon>
        <taxon>Metazoa</taxon>
        <taxon>Chordata</taxon>
        <taxon>Craniata</taxon>
        <taxon>Vertebrata</taxon>
        <taxon>Euteleostomi</taxon>
        <taxon>Actinopterygii</taxon>
        <taxon>Neopterygii</taxon>
        <taxon>Teleostei</taxon>
        <taxon>Ostariophysi</taxon>
        <taxon>Gonorynchiformes</taxon>
        <taxon>Chanidae</taxon>
        <taxon>Chanos</taxon>
    </lineage>
</organism>
<dbReference type="SMART" id="SM01017">
    <property type="entry name" value="Arrestin_C"/>
    <property type="match status" value="1"/>
</dbReference>
<dbReference type="PANTHER" id="PTHR11188">
    <property type="entry name" value="ARRESTIN DOMAIN CONTAINING PROTEIN"/>
    <property type="match status" value="1"/>
</dbReference>
<dbReference type="GO" id="GO:0005886">
    <property type="term" value="C:plasma membrane"/>
    <property type="evidence" value="ECO:0007669"/>
    <property type="project" value="TreeGrafter"/>
</dbReference>
<dbReference type="Proteomes" id="UP000504632">
    <property type="component" value="Chromosome 2"/>
</dbReference>
<dbReference type="InterPro" id="IPR050357">
    <property type="entry name" value="Arrestin_domain-protein"/>
</dbReference>
<dbReference type="Pfam" id="PF00339">
    <property type="entry name" value="Arrestin_N"/>
    <property type="match status" value="1"/>
</dbReference>
<dbReference type="InterPro" id="IPR011021">
    <property type="entry name" value="Arrestin-like_N"/>
</dbReference>
<dbReference type="GO" id="GO:0015031">
    <property type="term" value="P:protein transport"/>
    <property type="evidence" value="ECO:0007669"/>
    <property type="project" value="TreeGrafter"/>
</dbReference>
<keyword evidence="3" id="KW-1185">Reference proteome</keyword>
<sequence>MTGTVKTLGILFDNEQRNGYSSGDVVSGHVLLELSKEINIKSIKMSAEGYARTRWLDGPVPCSAVTMAGTCTEERQCLSLSQMLMQSTDGEHISLNAGRHEIPFDFQLPQSPLVSSFSGKYGNVFYTVRAILRSPSHPDVHVSRELPVVNQIDINSPVYRCPISKSDQKLIGWWMFTSGPISLNVRIERKGYCNGESIPIFAEIKNCSSRLIMPKAVMYQIQTYMVKEDTKRHKVEVAHVKGNHIPPGCFDTWNGKALKIPPVSPSILNSPVLRVEYSLVVMVQIPGAKKLEVELPLVIGTVPFNGSASHTFSVNSQFSMDLSWLSLALPDVPEAPPNYADVVSEEEFEQHQTSSCQYDELERQLGGPAFAYMQEFRFQPPPVYSEVDPYCENGRPVFSI</sequence>
<dbReference type="GO" id="GO:0007399">
    <property type="term" value="P:nervous system development"/>
    <property type="evidence" value="ECO:0007669"/>
    <property type="project" value="UniProtKB-ARBA"/>
</dbReference>
<evidence type="ECO:0000313" key="3">
    <source>
        <dbReference type="Proteomes" id="UP000504632"/>
    </source>
</evidence>
<proteinExistence type="inferred from homology"/>
<dbReference type="InterPro" id="IPR011022">
    <property type="entry name" value="Arrestin_C-like"/>
</dbReference>
<evidence type="ECO:0000256" key="1">
    <source>
        <dbReference type="ARBA" id="ARBA00005298"/>
    </source>
</evidence>
<evidence type="ECO:0000313" key="4">
    <source>
        <dbReference type="RefSeq" id="XP_030622100.1"/>
    </source>
</evidence>
<accession>A0A6J2UNU2</accession>
<gene>
    <name evidence="4" type="primary">LOC115805606</name>
</gene>
<dbReference type="GO" id="GO:1990756">
    <property type="term" value="F:ubiquitin-like ligase-substrate adaptor activity"/>
    <property type="evidence" value="ECO:0007669"/>
    <property type="project" value="TreeGrafter"/>
</dbReference>
<dbReference type="InterPro" id="IPR014756">
    <property type="entry name" value="Ig_E-set"/>
</dbReference>
<feature type="domain" description="Arrestin C-terminal-like" evidence="2">
    <location>
        <begin position="177"/>
        <end position="304"/>
    </location>
</feature>